<feature type="region of interest" description="Disordered" evidence="4">
    <location>
        <begin position="234"/>
        <end position="257"/>
    </location>
</feature>
<protein>
    <submittedName>
        <fullName evidence="6">NAD-dependent epimerase/dehydratase family protein</fullName>
    </submittedName>
</protein>
<keyword evidence="3" id="KW-0520">NAD</keyword>
<dbReference type="InterPro" id="IPR036291">
    <property type="entry name" value="NAD(P)-bd_dom_sf"/>
</dbReference>
<evidence type="ECO:0000256" key="1">
    <source>
        <dbReference type="ARBA" id="ARBA00007637"/>
    </source>
</evidence>
<dbReference type="PANTHER" id="PTHR43103:SF5">
    <property type="entry name" value="4-EPIMERASE, PUTATIVE (AFU_ORTHOLOGUE AFUA_7G00360)-RELATED"/>
    <property type="match status" value="1"/>
</dbReference>
<organism evidence="6 7">
    <name type="scientific">Actinomadura gamaensis</name>
    <dbReference type="NCBI Taxonomy" id="1763541"/>
    <lineage>
        <taxon>Bacteria</taxon>
        <taxon>Bacillati</taxon>
        <taxon>Actinomycetota</taxon>
        <taxon>Actinomycetes</taxon>
        <taxon>Streptosporangiales</taxon>
        <taxon>Thermomonosporaceae</taxon>
        <taxon>Actinomadura</taxon>
    </lineage>
</organism>
<keyword evidence="7" id="KW-1185">Reference proteome</keyword>
<reference evidence="7" key="1">
    <citation type="journal article" date="2019" name="Int. J. Syst. Evol. Microbiol.">
        <title>The Global Catalogue of Microorganisms (GCM) 10K type strain sequencing project: providing services to taxonomists for standard genome sequencing and annotation.</title>
        <authorList>
            <consortium name="The Broad Institute Genomics Platform"/>
            <consortium name="The Broad Institute Genome Sequencing Center for Infectious Disease"/>
            <person name="Wu L."/>
            <person name="Ma J."/>
        </authorList>
    </citation>
    <scope>NUCLEOTIDE SEQUENCE [LARGE SCALE GENOMIC DNA]</scope>
    <source>
        <strain evidence="7">KLKA75</strain>
    </source>
</reference>
<dbReference type="Proteomes" id="UP001595872">
    <property type="component" value="Unassembled WGS sequence"/>
</dbReference>
<evidence type="ECO:0000259" key="5">
    <source>
        <dbReference type="Pfam" id="PF01370"/>
    </source>
</evidence>
<evidence type="ECO:0000313" key="6">
    <source>
        <dbReference type="EMBL" id="MFC4909404.1"/>
    </source>
</evidence>
<evidence type="ECO:0000256" key="4">
    <source>
        <dbReference type="SAM" id="MobiDB-lite"/>
    </source>
</evidence>
<dbReference type="PANTHER" id="PTHR43103">
    <property type="entry name" value="NUCLEOSIDE-DIPHOSPHATE-SUGAR EPIMERASE"/>
    <property type="match status" value="1"/>
</dbReference>
<keyword evidence="2" id="KW-0560">Oxidoreductase</keyword>
<feature type="domain" description="NAD-dependent epimerase/dehydratase" evidence="5">
    <location>
        <begin position="4"/>
        <end position="158"/>
    </location>
</feature>
<evidence type="ECO:0000256" key="2">
    <source>
        <dbReference type="ARBA" id="ARBA00023002"/>
    </source>
</evidence>
<comment type="similarity">
    <text evidence="1">Belongs to the NAD(P)-dependent epimerase/dehydratase family.</text>
</comment>
<sequence>MPKALITGAAGGVGRILRAGLPALGWELRGFDVAPGEGDWVVGDVRDPAALDTACAGVDAVVHLAARSIEAPFPDVLSVNMDGTYQVFEAARRAGVRRVVFASSNHAVGATPRSGLLPVDAVPRPDGYYGLSKVFGEGLCSLYADKEGMQVVAIRIGSCFERPTSVRMLATWLSPGDANRLFHAALTAPVHYEVVYGISANTRGWWDLEPARKLGYEPQDDAEVFAAEVIAEYGEFPPDHPENSRPGGAWTTDPLPR</sequence>
<dbReference type="RefSeq" id="WP_378256893.1">
    <property type="nucleotide sequence ID" value="NZ_JBHSIT010000005.1"/>
</dbReference>
<dbReference type="EMBL" id="JBHSIT010000005">
    <property type="protein sequence ID" value="MFC4909404.1"/>
    <property type="molecule type" value="Genomic_DNA"/>
</dbReference>
<gene>
    <name evidence="6" type="ORF">ACFPCY_18935</name>
</gene>
<proteinExistence type="inferred from homology"/>
<evidence type="ECO:0000313" key="7">
    <source>
        <dbReference type="Proteomes" id="UP001595872"/>
    </source>
</evidence>
<dbReference type="SUPFAM" id="SSF51735">
    <property type="entry name" value="NAD(P)-binding Rossmann-fold domains"/>
    <property type="match status" value="1"/>
</dbReference>
<comment type="caution">
    <text evidence="6">The sequence shown here is derived from an EMBL/GenBank/DDBJ whole genome shotgun (WGS) entry which is preliminary data.</text>
</comment>
<evidence type="ECO:0000256" key="3">
    <source>
        <dbReference type="ARBA" id="ARBA00023027"/>
    </source>
</evidence>
<dbReference type="Pfam" id="PF01370">
    <property type="entry name" value="Epimerase"/>
    <property type="match status" value="1"/>
</dbReference>
<name>A0ABV9U0U3_9ACTN</name>
<dbReference type="InterPro" id="IPR001509">
    <property type="entry name" value="Epimerase_deHydtase"/>
</dbReference>
<accession>A0ABV9U0U3</accession>
<dbReference type="Gene3D" id="3.40.50.720">
    <property type="entry name" value="NAD(P)-binding Rossmann-like Domain"/>
    <property type="match status" value="1"/>
</dbReference>